<evidence type="ECO:0000259" key="8">
    <source>
        <dbReference type="Pfam" id="PF00136"/>
    </source>
</evidence>
<dbReference type="InterPro" id="IPR042087">
    <property type="entry name" value="DNA_pol_B_thumb"/>
</dbReference>
<evidence type="ECO:0000256" key="4">
    <source>
        <dbReference type="ARBA" id="ARBA00022695"/>
    </source>
</evidence>
<name>A0A7C5AMJ7_9BACT</name>
<dbReference type="PANTHER" id="PTHR10322">
    <property type="entry name" value="DNA POLYMERASE CATALYTIC SUBUNIT"/>
    <property type="match status" value="1"/>
</dbReference>
<dbReference type="InterPro" id="IPR006172">
    <property type="entry name" value="DNA-dir_DNA_pol_B"/>
</dbReference>
<dbReference type="GO" id="GO:0003887">
    <property type="term" value="F:DNA-directed DNA polymerase activity"/>
    <property type="evidence" value="ECO:0007669"/>
    <property type="project" value="UniProtKB-KW"/>
</dbReference>
<dbReference type="Pfam" id="PF00136">
    <property type="entry name" value="DNA_pol_B"/>
    <property type="match status" value="1"/>
</dbReference>
<protein>
    <recommendedName>
        <fullName evidence="2">DNA-directed DNA polymerase</fullName>
        <ecNumber evidence="2">2.7.7.7</ecNumber>
    </recommendedName>
</protein>
<dbReference type="InterPro" id="IPR043502">
    <property type="entry name" value="DNA/RNA_pol_sf"/>
</dbReference>
<dbReference type="SUPFAM" id="SSF53098">
    <property type="entry name" value="Ribonuclease H-like"/>
    <property type="match status" value="1"/>
</dbReference>
<dbReference type="GO" id="GO:0003677">
    <property type="term" value="F:DNA binding"/>
    <property type="evidence" value="ECO:0007669"/>
    <property type="project" value="UniProtKB-KW"/>
</dbReference>
<dbReference type="GO" id="GO:0006261">
    <property type="term" value="P:DNA-templated DNA replication"/>
    <property type="evidence" value="ECO:0007669"/>
    <property type="project" value="TreeGrafter"/>
</dbReference>
<comment type="similarity">
    <text evidence="1">Belongs to the DNA polymerase type-B family.</text>
</comment>
<feature type="domain" description="DNA-directed DNA polymerase family B multifunctional" evidence="8">
    <location>
        <begin position="315"/>
        <end position="737"/>
    </location>
</feature>
<dbReference type="CDD" id="cd05531">
    <property type="entry name" value="POLBc_B2"/>
    <property type="match status" value="1"/>
</dbReference>
<dbReference type="GO" id="GO:0000166">
    <property type="term" value="F:nucleotide binding"/>
    <property type="evidence" value="ECO:0007669"/>
    <property type="project" value="InterPro"/>
</dbReference>
<gene>
    <name evidence="9" type="ORF">ENW48_06605</name>
</gene>
<evidence type="ECO:0000256" key="3">
    <source>
        <dbReference type="ARBA" id="ARBA00022679"/>
    </source>
</evidence>
<evidence type="ECO:0000313" key="9">
    <source>
        <dbReference type="EMBL" id="HGZ11873.1"/>
    </source>
</evidence>
<dbReference type="EMBL" id="DTKJ01000044">
    <property type="protein sequence ID" value="HGZ11873.1"/>
    <property type="molecule type" value="Genomic_DNA"/>
</dbReference>
<dbReference type="Gene3D" id="1.10.287.690">
    <property type="entry name" value="Helix hairpin bin"/>
    <property type="match status" value="1"/>
</dbReference>
<proteinExistence type="inferred from homology"/>
<keyword evidence="4" id="KW-0548">Nucleotidyltransferase</keyword>
<evidence type="ECO:0000256" key="5">
    <source>
        <dbReference type="ARBA" id="ARBA00022932"/>
    </source>
</evidence>
<dbReference type="InterPro" id="IPR050240">
    <property type="entry name" value="DNA_pol_type-B"/>
</dbReference>
<dbReference type="InterPro" id="IPR012337">
    <property type="entry name" value="RNaseH-like_sf"/>
</dbReference>
<evidence type="ECO:0000256" key="7">
    <source>
        <dbReference type="ARBA" id="ARBA00049244"/>
    </source>
</evidence>
<evidence type="ECO:0000256" key="2">
    <source>
        <dbReference type="ARBA" id="ARBA00012417"/>
    </source>
</evidence>
<evidence type="ECO:0000256" key="6">
    <source>
        <dbReference type="ARBA" id="ARBA00023125"/>
    </source>
</evidence>
<dbReference type="SMART" id="SM00486">
    <property type="entry name" value="POLBc"/>
    <property type="match status" value="1"/>
</dbReference>
<dbReference type="AlphaFoldDB" id="A0A7C5AMJ7"/>
<organism evidence="9">
    <name type="scientific">Desulfobacca acetoxidans</name>
    <dbReference type="NCBI Taxonomy" id="60893"/>
    <lineage>
        <taxon>Bacteria</taxon>
        <taxon>Pseudomonadati</taxon>
        <taxon>Thermodesulfobacteriota</taxon>
        <taxon>Desulfobaccia</taxon>
        <taxon>Desulfobaccales</taxon>
        <taxon>Desulfobaccaceae</taxon>
        <taxon>Desulfobacca</taxon>
    </lineage>
</organism>
<keyword evidence="5" id="KW-0239">DNA-directed DNA polymerase</keyword>
<dbReference type="Gene3D" id="1.10.132.60">
    <property type="entry name" value="DNA polymerase family B, C-terminal domain"/>
    <property type="match status" value="1"/>
</dbReference>
<dbReference type="Gene3D" id="3.90.1600.10">
    <property type="entry name" value="Palm domain of DNA polymerase"/>
    <property type="match status" value="1"/>
</dbReference>
<dbReference type="InterPro" id="IPR006134">
    <property type="entry name" value="DNA-dir_DNA_pol_B_multi_dom"/>
</dbReference>
<accession>A0A7C5AMJ7</accession>
<sequence length="748" mass="84299">METRGWLFDLYPLGNRVVLWFITPEGRALRLEEDFPYTIYLGGAASRVRQVLQTLRARGWVSRYYPSRGLELASGKEIPVVALEPKTYGHLSRLRSWLGKLQGQVEVFNADLDVSAYYLYRRDLWPCTWYDLEVQEGRLLALAPREEQFARDFDPPPLTTLGLSLTRDPLIPLGAGNSLAITWEDRTLELEVRDRTGLVKEVARWLKKANPDLVLSDWGDEEIVPLLWHWSKESHLPLPLDREPGVVSRKFSGGRTYFSYGRIVYQGQAAPFFGRWHVDRKNSFFFREADLPGLMQIARLGQLPLQQAARASPGTLITSMQLARAVKDSILIPWRKADPERFKSAGELLTGDKGGLVFMPPIGLFFEVAELDFSSMYPTIMSRHNLSPETVNCRCCGEAEGYGGERAEGRGPSPHNSVPETGYRLCRRREGLVPRTLKPILKLREALKGAAREAGPEAAARYHQRQNALKWMLVTCFGYLGYKNARFGRIEAHEAVTAFGRDKLLTAKEICETAGFQVLHALTDCLWIKKEGMTEAELQVLCQEISAVTGVRMALEGVYRWLVFLPSRQNPARPVATRYFGVFRDGTLKVRGLLCRRRDTPPLVRRAQEALLTCLAAAATPEELAALKPELLKLSEGFRQRLREGGIPPGELVVTRVLSRTPAEFKVDTATALAVRQLAQAGISLRPGEKVRYVHREGKNGAPECRIRAAPFLEDLEDYDTRFYLNLLERAFAEIFTAVYGNHQGGNG</sequence>
<keyword evidence="3" id="KW-0808">Transferase</keyword>
<dbReference type="PANTHER" id="PTHR10322:SF23">
    <property type="entry name" value="DNA POLYMERASE DELTA CATALYTIC SUBUNIT"/>
    <property type="match status" value="1"/>
</dbReference>
<reference evidence="9" key="1">
    <citation type="journal article" date="2020" name="mSystems">
        <title>Genome- and Community-Level Interaction Insights into Carbon Utilization and Element Cycling Functions of Hydrothermarchaeota in Hydrothermal Sediment.</title>
        <authorList>
            <person name="Zhou Z."/>
            <person name="Liu Y."/>
            <person name="Xu W."/>
            <person name="Pan J."/>
            <person name="Luo Z.H."/>
            <person name="Li M."/>
        </authorList>
    </citation>
    <scope>NUCLEOTIDE SEQUENCE [LARGE SCALE GENOMIC DNA]</scope>
    <source>
        <strain evidence="9">SpSt-853</strain>
    </source>
</reference>
<dbReference type="SUPFAM" id="SSF56672">
    <property type="entry name" value="DNA/RNA polymerases"/>
    <property type="match status" value="1"/>
</dbReference>
<keyword evidence="6" id="KW-0238">DNA-binding</keyword>
<dbReference type="EC" id="2.7.7.7" evidence="2"/>
<comment type="caution">
    <text evidence="9">The sequence shown here is derived from an EMBL/GenBank/DDBJ whole genome shotgun (WGS) entry which is preliminary data.</text>
</comment>
<comment type="catalytic activity">
    <reaction evidence="7">
        <text>DNA(n) + a 2'-deoxyribonucleoside 5'-triphosphate = DNA(n+1) + diphosphate</text>
        <dbReference type="Rhea" id="RHEA:22508"/>
        <dbReference type="Rhea" id="RHEA-COMP:17339"/>
        <dbReference type="Rhea" id="RHEA-COMP:17340"/>
        <dbReference type="ChEBI" id="CHEBI:33019"/>
        <dbReference type="ChEBI" id="CHEBI:61560"/>
        <dbReference type="ChEBI" id="CHEBI:173112"/>
        <dbReference type="EC" id="2.7.7.7"/>
    </reaction>
</comment>
<dbReference type="InterPro" id="IPR023211">
    <property type="entry name" value="DNA_pol_palm_dom_sf"/>
</dbReference>
<evidence type="ECO:0000256" key="1">
    <source>
        <dbReference type="ARBA" id="ARBA00005755"/>
    </source>
</evidence>